<keyword evidence="8" id="KW-0511">Multifunctional enzyme</keyword>
<evidence type="ECO:0000256" key="5">
    <source>
        <dbReference type="ARBA" id="ARBA00023027"/>
    </source>
</evidence>
<evidence type="ECO:0000256" key="6">
    <source>
        <dbReference type="ARBA" id="ARBA00023098"/>
    </source>
</evidence>
<evidence type="ECO:0000256" key="2">
    <source>
        <dbReference type="ARBA" id="ARBA00022556"/>
    </source>
</evidence>
<dbReference type="GO" id="GO:0016491">
    <property type="term" value="F:oxidoreductase activity"/>
    <property type="evidence" value="ECO:0007669"/>
    <property type="project" value="UniProtKB-KW"/>
</dbReference>
<dbReference type="GeneID" id="78294557"/>
<dbReference type="GO" id="GO:0016831">
    <property type="term" value="F:carboxy-lyase activity"/>
    <property type="evidence" value="ECO:0007669"/>
    <property type="project" value="InterPro"/>
</dbReference>
<dbReference type="SUPFAM" id="SSF51735">
    <property type="entry name" value="NAD(P)-binding Rossmann-fold domains"/>
    <property type="match status" value="1"/>
</dbReference>
<organism evidence="12 13">
    <name type="scientific">Victivallis vadensis</name>
    <dbReference type="NCBI Taxonomy" id="172901"/>
    <lineage>
        <taxon>Bacteria</taxon>
        <taxon>Pseudomonadati</taxon>
        <taxon>Lentisphaerota</taxon>
        <taxon>Lentisphaeria</taxon>
        <taxon>Victivallales</taxon>
        <taxon>Victivallaceae</taxon>
        <taxon>Victivallis</taxon>
    </lineage>
</organism>
<dbReference type="InterPro" id="IPR002376">
    <property type="entry name" value="Formyl_transf_N"/>
</dbReference>
<dbReference type="NCBIfam" id="NF005414">
    <property type="entry name" value="PRK06988.1"/>
    <property type="match status" value="1"/>
</dbReference>
<dbReference type="Pfam" id="PF01370">
    <property type="entry name" value="Epimerase"/>
    <property type="match status" value="1"/>
</dbReference>
<evidence type="ECO:0000259" key="11">
    <source>
        <dbReference type="Pfam" id="PF02911"/>
    </source>
</evidence>
<dbReference type="GO" id="GO:0016740">
    <property type="term" value="F:transferase activity"/>
    <property type="evidence" value="ECO:0007669"/>
    <property type="project" value="UniProtKB-KW"/>
</dbReference>
<evidence type="ECO:0000259" key="10">
    <source>
        <dbReference type="Pfam" id="PF01370"/>
    </source>
</evidence>
<keyword evidence="12" id="KW-0808">Transferase</keyword>
<keyword evidence="4" id="KW-0560">Oxidoreductase</keyword>
<evidence type="ECO:0000256" key="4">
    <source>
        <dbReference type="ARBA" id="ARBA00023002"/>
    </source>
</evidence>
<feature type="domain" description="Formyl transferase C-terminal" evidence="11">
    <location>
        <begin position="202"/>
        <end position="294"/>
    </location>
</feature>
<dbReference type="Pfam" id="PF00551">
    <property type="entry name" value="Formyl_trans_N"/>
    <property type="match status" value="1"/>
</dbReference>
<dbReference type="PANTHER" id="PTHR43245">
    <property type="entry name" value="BIFUNCTIONAL POLYMYXIN RESISTANCE PROTEIN ARNA"/>
    <property type="match status" value="1"/>
</dbReference>
<evidence type="ECO:0000256" key="7">
    <source>
        <dbReference type="ARBA" id="ARBA00023251"/>
    </source>
</evidence>
<feature type="domain" description="Formyl transferase N-terminal" evidence="9">
    <location>
        <begin position="57"/>
        <end position="171"/>
    </location>
</feature>
<protein>
    <submittedName>
        <fullName evidence="12">UDP-4-amino-4-deoxy-L-arabinose formyltransferase/UDP-glucuronic acid dehydrogenase (UDP-4-keto-hexauronic acid decarboxylating)</fullName>
    </submittedName>
</protein>
<dbReference type="EMBL" id="QEKH01000006">
    <property type="protein sequence ID" value="PVY44608.1"/>
    <property type="molecule type" value="Genomic_DNA"/>
</dbReference>
<name>A0A2U1B7K0_9BACT</name>
<dbReference type="InterPro" id="IPR001509">
    <property type="entry name" value="Epimerase_deHydtase"/>
</dbReference>
<dbReference type="InterPro" id="IPR005793">
    <property type="entry name" value="Formyl_trans_C"/>
</dbReference>
<keyword evidence="7" id="KW-0046">Antibiotic resistance</keyword>
<dbReference type="InterPro" id="IPR011034">
    <property type="entry name" value="Formyl_transferase-like_C_sf"/>
</dbReference>
<evidence type="ECO:0000313" key="12">
    <source>
        <dbReference type="EMBL" id="PVY44608.1"/>
    </source>
</evidence>
<dbReference type="CDD" id="cd05257">
    <property type="entry name" value="Arna_like_SDR_e"/>
    <property type="match status" value="1"/>
</dbReference>
<feature type="domain" description="NAD-dependent epimerase/dehydratase" evidence="10">
    <location>
        <begin position="320"/>
        <end position="568"/>
    </location>
</feature>
<dbReference type="InterPro" id="IPR036291">
    <property type="entry name" value="NAD(P)-bd_dom_sf"/>
</dbReference>
<evidence type="ECO:0000256" key="3">
    <source>
        <dbReference type="ARBA" id="ARBA00022985"/>
    </source>
</evidence>
<keyword evidence="6" id="KW-0443">Lipid metabolism</keyword>
<keyword evidence="13" id="KW-1185">Reference proteome</keyword>
<keyword evidence="1" id="KW-0444">Lipid biosynthesis</keyword>
<keyword evidence="2" id="KW-0441">Lipid A biosynthesis</keyword>
<dbReference type="GO" id="GO:0009245">
    <property type="term" value="P:lipid A biosynthetic process"/>
    <property type="evidence" value="ECO:0007669"/>
    <property type="project" value="UniProtKB-KW"/>
</dbReference>
<keyword evidence="5" id="KW-0520">NAD</keyword>
<evidence type="ECO:0000256" key="1">
    <source>
        <dbReference type="ARBA" id="ARBA00022516"/>
    </source>
</evidence>
<accession>A0A2U1B7K0</accession>
<dbReference type="InterPro" id="IPR050177">
    <property type="entry name" value="Lipid_A_modif_metabolic_enz"/>
</dbReference>
<dbReference type="NCBIfam" id="NF008872">
    <property type="entry name" value="PRK11908.1"/>
    <property type="match status" value="1"/>
</dbReference>
<dbReference type="OrthoDB" id="9802815at2"/>
<proteinExistence type="predicted"/>
<dbReference type="GO" id="GO:0016020">
    <property type="term" value="C:membrane"/>
    <property type="evidence" value="ECO:0007669"/>
    <property type="project" value="GOC"/>
</dbReference>
<dbReference type="AlphaFoldDB" id="A0A2U1B7K0"/>
<keyword evidence="3" id="KW-0448">Lipopolysaccharide biosynthesis</keyword>
<evidence type="ECO:0000313" key="13">
    <source>
        <dbReference type="Proteomes" id="UP000245959"/>
    </source>
</evidence>
<sequence length="664" mass="74435">MKCVVLAYHNVGRAGIEALIRNGFEISAIFTHRDNPGENIWFGSVAELAGELGIPVFAPEDINHPVWVGRIRAMAPDFIFSFYFRDMVKGDLLSIPRLGALNLHGSLLPKYRGRVPINWAIINGETETGVTLHYMTAKPDAGDIVDQEKFAIGDDDTARTLFDKAVTAAGILLDRTLPLLKSGKAPRTPQDEAEATYFGGRKPADGQIDWTKSAKEVRNLIRAVTRPYPGAFSFIGDRKCFFWSVDVVEASRKAAPGTVLRAKPFTVACGEGAVRVKTAQLDGGVFMTGDQLAADARIVENMVWGCDPRRLKEMGRKKSVLILGVNGFIGSHISERLLDSGKYEVYGLDLRHNYIDHLLDRPGFNFREGDISIHREWIEYHIRKCDIVLPLVAIATPIEYTRNPLRVFELDFEENLRIVRYCVKYNKRIIFPSTSEVYGMCEDPQFDEDNSKLVTGPIRMQRWIYSTCKQLLDRVIWAYGAKGQLDFTLFRPFNWIGPRLDSLTSARIGSSRAITQLILNLVQGAPIQLIDGGEQKRCFVDIKEGVEALYRIIENKDGKCTGAIINIGNPENEASIKTMAEMLVEKFDKHPLRSKFPPFAGYLVVESGAFYGKGYQDMQHRVPSIKNAKKLLDWAPAIPLEKSIETTLDFFLAEAISSGEFNLD</sequence>
<dbReference type="CDD" id="cd08702">
    <property type="entry name" value="Arna_FMT_C"/>
    <property type="match status" value="1"/>
</dbReference>
<reference evidence="12 13" key="1">
    <citation type="submission" date="2018-04" db="EMBL/GenBank/DDBJ databases">
        <title>Genomic Encyclopedia of Type Strains, Phase IV (KMG-IV): sequencing the most valuable type-strain genomes for metagenomic binning, comparative biology and taxonomic classification.</title>
        <authorList>
            <person name="Goeker M."/>
        </authorList>
    </citation>
    <scope>NUCLEOTIDE SEQUENCE [LARGE SCALE GENOMIC DNA]</scope>
    <source>
        <strain evidence="12 13">DSM 14823</strain>
    </source>
</reference>
<dbReference type="Gene3D" id="3.40.50.720">
    <property type="entry name" value="NAD(P)-binding Rossmann-like Domain"/>
    <property type="match status" value="1"/>
</dbReference>
<dbReference type="NCBIfam" id="NF005998">
    <property type="entry name" value="PRK08125.1"/>
    <property type="match status" value="1"/>
</dbReference>
<dbReference type="GO" id="GO:0009103">
    <property type="term" value="P:lipopolysaccharide biosynthetic process"/>
    <property type="evidence" value="ECO:0007669"/>
    <property type="project" value="UniProtKB-KW"/>
</dbReference>
<dbReference type="Proteomes" id="UP000245959">
    <property type="component" value="Unassembled WGS sequence"/>
</dbReference>
<dbReference type="RefSeq" id="WP_116883238.1">
    <property type="nucleotide sequence ID" value="NZ_CABMMC010000016.1"/>
</dbReference>
<evidence type="ECO:0000259" key="9">
    <source>
        <dbReference type="Pfam" id="PF00551"/>
    </source>
</evidence>
<dbReference type="CDD" id="cd08644">
    <property type="entry name" value="FMT_core_ArnA_N"/>
    <property type="match status" value="1"/>
</dbReference>
<dbReference type="InterPro" id="IPR036477">
    <property type="entry name" value="Formyl_transf_N_sf"/>
</dbReference>
<dbReference type="Pfam" id="PF02911">
    <property type="entry name" value="Formyl_trans_C"/>
    <property type="match status" value="1"/>
</dbReference>
<dbReference type="Gene3D" id="3.40.50.12230">
    <property type="match status" value="1"/>
</dbReference>
<dbReference type="GO" id="GO:0046677">
    <property type="term" value="P:response to antibiotic"/>
    <property type="evidence" value="ECO:0007669"/>
    <property type="project" value="UniProtKB-KW"/>
</dbReference>
<dbReference type="InterPro" id="IPR045869">
    <property type="entry name" value="Arna-like_SDR_e"/>
</dbReference>
<dbReference type="SUPFAM" id="SSF50486">
    <property type="entry name" value="FMT C-terminal domain-like"/>
    <property type="match status" value="1"/>
</dbReference>
<dbReference type="SUPFAM" id="SSF53328">
    <property type="entry name" value="Formyltransferase"/>
    <property type="match status" value="1"/>
</dbReference>
<evidence type="ECO:0000256" key="8">
    <source>
        <dbReference type="ARBA" id="ARBA00023268"/>
    </source>
</evidence>
<gene>
    <name evidence="12" type="ORF">C8D82_106126</name>
</gene>
<dbReference type="PANTHER" id="PTHR43245:SF13">
    <property type="entry name" value="UDP-D-APIOSE_UDP-D-XYLOSE SYNTHASE 2"/>
    <property type="match status" value="1"/>
</dbReference>
<comment type="caution">
    <text evidence="12">The sequence shown here is derived from an EMBL/GenBank/DDBJ whole genome shotgun (WGS) entry which is preliminary data.</text>
</comment>